<dbReference type="PANTHER" id="PTHR33751">
    <property type="entry name" value="CBB3-TYPE CYTOCHROME C OXIDASE SUBUNIT FIXP"/>
    <property type="match status" value="1"/>
</dbReference>
<dbReference type="Proteomes" id="UP000789803">
    <property type="component" value="Unassembled WGS sequence"/>
</dbReference>
<keyword evidence="7" id="KW-0732">Signal</keyword>
<dbReference type="PANTHER" id="PTHR33751:SF9">
    <property type="entry name" value="CYTOCHROME C4"/>
    <property type="match status" value="1"/>
</dbReference>
<feature type="chain" id="PRO_5046575129" evidence="7">
    <location>
        <begin position="21"/>
        <end position="100"/>
    </location>
</feature>
<evidence type="ECO:0000256" key="1">
    <source>
        <dbReference type="ARBA" id="ARBA00022448"/>
    </source>
</evidence>
<dbReference type="SUPFAM" id="SSF46626">
    <property type="entry name" value="Cytochrome c"/>
    <property type="match status" value="1"/>
</dbReference>
<keyword evidence="4" id="KW-0249">Electron transport</keyword>
<keyword evidence="5 6" id="KW-0408">Iron</keyword>
<dbReference type="Gene3D" id="1.10.760.10">
    <property type="entry name" value="Cytochrome c-like domain"/>
    <property type="match status" value="1"/>
</dbReference>
<evidence type="ECO:0000259" key="8">
    <source>
        <dbReference type="PROSITE" id="PS51007"/>
    </source>
</evidence>
<comment type="caution">
    <text evidence="9">The sequence shown here is derived from an EMBL/GenBank/DDBJ whole genome shotgun (WGS) entry which is preliminary data.</text>
</comment>
<dbReference type="InterPro" id="IPR009056">
    <property type="entry name" value="Cyt_c-like_dom"/>
</dbReference>
<evidence type="ECO:0000256" key="3">
    <source>
        <dbReference type="ARBA" id="ARBA00022723"/>
    </source>
</evidence>
<dbReference type="RefSeq" id="WP_229933578.1">
    <property type="nucleotide sequence ID" value="NZ_CAJHOF010000023.1"/>
</dbReference>
<evidence type="ECO:0000256" key="2">
    <source>
        <dbReference type="ARBA" id="ARBA00022617"/>
    </source>
</evidence>
<name>A0ABM8QA43_9BACT</name>
<protein>
    <submittedName>
        <fullName evidence="9">Cytochrome c-553</fullName>
    </submittedName>
</protein>
<proteinExistence type="predicted"/>
<accession>A0ABM8QA43</accession>
<sequence length="100" mass="10622">MKKLLFVSGAVAMLASGAFAADGAAVYKKCIACHGVKAEKMFNNKVPAINTLSKEDIVAAIKSYKTGANKYNMGAMMKPIATPMSDEDIDAVAEYINTLK</sequence>
<evidence type="ECO:0000256" key="4">
    <source>
        <dbReference type="ARBA" id="ARBA00022982"/>
    </source>
</evidence>
<keyword evidence="10" id="KW-1185">Reference proteome</keyword>
<gene>
    <name evidence="9" type="ORF">LMG7974_01808</name>
</gene>
<keyword evidence="3 6" id="KW-0479">Metal-binding</keyword>
<dbReference type="InterPro" id="IPR050597">
    <property type="entry name" value="Cytochrome_c_Oxidase_Subunit"/>
</dbReference>
<dbReference type="EMBL" id="CAJHOF010000023">
    <property type="protein sequence ID" value="CAD7289730.1"/>
    <property type="molecule type" value="Genomic_DNA"/>
</dbReference>
<keyword evidence="2 6" id="KW-0349">Heme</keyword>
<keyword evidence="1" id="KW-0813">Transport</keyword>
<feature type="signal peptide" evidence="7">
    <location>
        <begin position="1"/>
        <end position="20"/>
    </location>
</feature>
<feature type="domain" description="Cytochrome c" evidence="8">
    <location>
        <begin position="18"/>
        <end position="100"/>
    </location>
</feature>
<dbReference type="InterPro" id="IPR036909">
    <property type="entry name" value="Cyt_c-like_dom_sf"/>
</dbReference>
<evidence type="ECO:0000256" key="7">
    <source>
        <dbReference type="SAM" id="SignalP"/>
    </source>
</evidence>
<dbReference type="PROSITE" id="PS51007">
    <property type="entry name" value="CYTC"/>
    <property type="match status" value="1"/>
</dbReference>
<evidence type="ECO:0000256" key="6">
    <source>
        <dbReference type="PROSITE-ProRule" id="PRU00433"/>
    </source>
</evidence>
<evidence type="ECO:0000313" key="9">
    <source>
        <dbReference type="EMBL" id="CAD7289730.1"/>
    </source>
</evidence>
<evidence type="ECO:0000313" key="10">
    <source>
        <dbReference type="Proteomes" id="UP000789803"/>
    </source>
</evidence>
<reference evidence="9 10" key="1">
    <citation type="submission" date="2020-11" db="EMBL/GenBank/DDBJ databases">
        <authorList>
            <person name="Peeters C."/>
        </authorList>
    </citation>
    <scope>NUCLEOTIDE SEQUENCE [LARGE SCALE GENOMIC DNA]</scope>
    <source>
        <strain evidence="9 10">LMG 7974</strain>
    </source>
</reference>
<dbReference type="Pfam" id="PF00034">
    <property type="entry name" value="Cytochrom_C"/>
    <property type="match status" value="1"/>
</dbReference>
<organism evidence="9 10">
    <name type="scientific">Campylobacter majalis</name>
    <dbReference type="NCBI Taxonomy" id="2790656"/>
    <lineage>
        <taxon>Bacteria</taxon>
        <taxon>Pseudomonadati</taxon>
        <taxon>Campylobacterota</taxon>
        <taxon>Epsilonproteobacteria</taxon>
        <taxon>Campylobacterales</taxon>
        <taxon>Campylobacteraceae</taxon>
        <taxon>Campylobacter</taxon>
    </lineage>
</organism>
<evidence type="ECO:0000256" key="5">
    <source>
        <dbReference type="ARBA" id="ARBA00023004"/>
    </source>
</evidence>